<evidence type="ECO:0000259" key="4">
    <source>
        <dbReference type="PROSITE" id="PS01124"/>
    </source>
</evidence>
<dbReference type="PANTHER" id="PTHR43280:SF28">
    <property type="entry name" value="HTH-TYPE TRANSCRIPTIONAL ACTIVATOR RHAS"/>
    <property type="match status" value="1"/>
</dbReference>
<dbReference type="InterPro" id="IPR009057">
    <property type="entry name" value="Homeodomain-like_sf"/>
</dbReference>
<name>A0ABW0K5X4_9BACL</name>
<organism evidence="5 6">
    <name type="scientific">Paenibacillus aestuarii</name>
    <dbReference type="NCBI Taxonomy" id="516965"/>
    <lineage>
        <taxon>Bacteria</taxon>
        <taxon>Bacillati</taxon>
        <taxon>Bacillota</taxon>
        <taxon>Bacilli</taxon>
        <taxon>Bacillales</taxon>
        <taxon>Paenibacillaceae</taxon>
        <taxon>Paenibacillus</taxon>
    </lineage>
</organism>
<accession>A0ABW0K5X4</accession>
<dbReference type="SMART" id="SM00342">
    <property type="entry name" value="HTH_ARAC"/>
    <property type="match status" value="1"/>
</dbReference>
<proteinExistence type="predicted"/>
<reference evidence="6" key="1">
    <citation type="journal article" date="2019" name="Int. J. Syst. Evol. Microbiol.">
        <title>The Global Catalogue of Microorganisms (GCM) 10K type strain sequencing project: providing services to taxonomists for standard genome sequencing and annotation.</title>
        <authorList>
            <consortium name="The Broad Institute Genomics Platform"/>
            <consortium name="The Broad Institute Genome Sequencing Center for Infectious Disease"/>
            <person name="Wu L."/>
            <person name="Ma J."/>
        </authorList>
    </citation>
    <scope>NUCLEOTIDE SEQUENCE [LARGE SCALE GENOMIC DNA]</scope>
    <source>
        <strain evidence="6">KACC 11904</strain>
    </source>
</reference>
<keyword evidence="6" id="KW-1185">Reference proteome</keyword>
<sequence>MNIPYEIKEQPTVSPCRFGSIWKVQANDAYQVNKAEGFQAPGLFLTYEGQGALTLAGKRYELSAGTFIIVSDAVPSTYHCLENNWKFYFLDFSSLAMIQHLQLPVGTVAASGKMTEAIQLCERLIDNLIVQPAGYAYSADILLQELLLVFAREQSTAALTRYPELDVVLFYMHKNIGKPIRVEDMLQMCGLSRTAFFARFRAMTGLSPSAYMLRLKLESAKASLEMTRLSVKEIAAALHFYDEFHFSRLFKKHSSLSPKEYRRSRSSAPSTD</sequence>
<evidence type="ECO:0000313" key="6">
    <source>
        <dbReference type="Proteomes" id="UP001596044"/>
    </source>
</evidence>
<dbReference type="InterPro" id="IPR037923">
    <property type="entry name" value="HTH-like"/>
</dbReference>
<dbReference type="RefSeq" id="WP_270878799.1">
    <property type="nucleotide sequence ID" value="NZ_JAQFVF010000021.1"/>
</dbReference>
<gene>
    <name evidence="5" type="ORF">ACFPOG_11200</name>
</gene>
<evidence type="ECO:0000256" key="3">
    <source>
        <dbReference type="ARBA" id="ARBA00023163"/>
    </source>
</evidence>
<keyword evidence="2" id="KW-0238">DNA-binding</keyword>
<comment type="caution">
    <text evidence="5">The sequence shown here is derived from an EMBL/GenBank/DDBJ whole genome shotgun (WGS) entry which is preliminary data.</text>
</comment>
<dbReference type="SUPFAM" id="SSF51215">
    <property type="entry name" value="Regulatory protein AraC"/>
    <property type="match status" value="1"/>
</dbReference>
<protein>
    <submittedName>
        <fullName evidence="5">AraC family transcriptional regulator</fullName>
    </submittedName>
</protein>
<feature type="domain" description="HTH araC/xylS-type" evidence="4">
    <location>
        <begin position="166"/>
        <end position="264"/>
    </location>
</feature>
<dbReference type="Pfam" id="PF12833">
    <property type="entry name" value="HTH_18"/>
    <property type="match status" value="1"/>
</dbReference>
<dbReference type="PROSITE" id="PS01124">
    <property type="entry name" value="HTH_ARAC_FAMILY_2"/>
    <property type="match status" value="1"/>
</dbReference>
<evidence type="ECO:0000313" key="5">
    <source>
        <dbReference type="EMBL" id="MFC5448833.1"/>
    </source>
</evidence>
<dbReference type="Gene3D" id="1.10.10.60">
    <property type="entry name" value="Homeodomain-like"/>
    <property type="match status" value="1"/>
</dbReference>
<dbReference type="SUPFAM" id="SSF46689">
    <property type="entry name" value="Homeodomain-like"/>
    <property type="match status" value="2"/>
</dbReference>
<evidence type="ECO:0000256" key="1">
    <source>
        <dbReference type="ARBA" id="ARBA00023015"/>
    </source>
</evidence>
<dbReference type="InterPro" id="IPR018060">
    <property type="entry name" value="HTH_AraC"/>
</dbReference>
<dbReference type="Proteomes" id="UP001596044">
    <property type="component" value="Unassembled WGS sequence"/>
</dbReference>
<dbReference type="EMBL" id="JBHSMJ010000012">
    <property type="protein sequence ID" value="MFC5448833.1"/>
    <property type="molecule type" value="Genomic_DNA"/>
</dbReference>
<dbReference type="PANTHER" id="PTHR43280">
    <property type="entry name" value="ARAC-FAMILY TRANSCRIPTIONAL REGULATOR"/>
    <property type="match status" value="1"/>
</dbReference>
<keyword evidence="1" id="KW-0805">Transcription regulation</keyword>
<keyword evidence="3" id="KW-0804">Transcription</keyword>
<evidence type="ECO:0000256" key="2">
    <source>
        <dbReference type="ARBA" id="ARBA00023125"/>
    </source>
</evidence>